<name>A0A495IWP9_9SPHI</name>
<protein>
    <recommendedName>
        <fullName evidence="3">Nucleotide-binding universal stress UspA family protein</fullName>
    </recommendedName>
</protein>
<dbReference type="AlphaFoldDB" id="A0A495IWP9"/>
<proteinExistence type="predicted"/>
<evidence type="ECO:0000313" key="2">
    <source>
        <dbReference type="Proteomes" id="UP000268007"/>
    </source>
</evidence>
<organism evidence="1 2">
    <name type="scientific">Mucilaginibacter gracilis</name>
    <dbReference type="NCBI Taxonomy" id="423350"/>
    <lineage>
        <taxon>Bacteria</taxon>
        <taxon>Pseudomonadati</taxon>
        <taxon>Bacteroidota</taxon>
        <taxon>Sphingobacteriia</taxon>
        <taxon>Sphingobacteriales</taxon>
        <taxon>Sphingobacteriaceae</taxon>
        <taxon>Mucilaginibacter</taxon>
    </lineage>
</organism>
<dbReference type="Proteomes" id="UP000268007">
    <property type="component" value="Unassembled WGS sequence"/>
</dbReference>
<dbReference type="RefSeq" id="WP_121196830.1">
    <property type="nucleotide sequence ID" value="NZ_RBKU01000001.1"/>
</dbReference>
<gene>
    <name evidence="1" type="ORF">BDD43_1244</name>
</gene>
<reference evidence="1 2" key="1">
    <citation type="submission" date="2018-10" db="EMBL/GenBank/DDBJ databases">
        <title>Genomic Encyclopedia of Archaeal and Bacterial Type Strains, Phase II (KMG-II): from individual species to whole genera.</title>
        <authorList>
            <person name="Goeker M."/>
        </authorList>
    </citation>
    <scope>NUCLEOTIDE SEQUENCE [LARGE SCALE GENOMIC DNA]</scope>
    <source>
        <strain evidence="1 2">DSM 18602</strain>
    </source>
</reference>
<keyword evidence="2" id="KW-1185">Reference proteome</keyword>
<dbReference type="EMBL" id="RBKU01000001">
    <property type="protein sequence ID" value="RKR81100.1"/>
    <property type="molecule type" value="Genomic_DNA"/>
</dbReference>
<dbReference type="OrthoDB" id="893860at2"/>
<evidence type="ECO:0008006" key="3">
    <source>
        <dbReference type="Google" id="ProtNLM"/>
    </source>
</evidence>
<comment type="caution">
    <text evidence="1">The sequence shown here is derived from an EMBL/GenBank/DDBJ whole genome shotgun (WGS) entry which is preliminary data.</text>
</comment>
<evidence type="ECO:0000313" key="1">
    <source>
        <dbReference type="EMBL" id="RKR81100.1"/>
    </source>
</evidence>
<sequence length="165" mass="19020">MTTILIPTDFKAQTLNCVPELLKKVYPERLNIILVHLLDITYSEQELLMLARRSSEYRHIPGEFYAACARLKKLYPERIDNFRIEFFYGSTVALFNNLLEANSIDVVVKLNDYHYDQLTQNSIDPTALIARCNKPVVQLDCKTAVDYDLPKVEKNQKNPLTPNAV</sequence>
<accession>A0A495IWP9</accession>